<comment type="subcellular location">
    <subcellularLocation>
        <location evidence="1">Mitochondrion</location>
    </subcellularLocation>
</comment>
<feature type="non-terminal residue" evidence="4">
    <location>
        <position position="1"/>
    </location>
</feature>
<dbReference type="EMBL" id="KB446556">
    <property type="protein sequence ID" value="EME87099.1"/>
    <property type="molecule type" value="Genomic_DNA"/>
</dbReference>
<dbReference type="InterPro" id="IPR018828">
    <property type="entry name" value="RRG7"/>
</dbReference>
<evidence type="ECO:0000256" key="1">
    <source>
        <dbReference type="ARBA" id="ARBA00004173"/>
    </source>
</evidence>
<dbReference type="Pfam" id="PF10356">
    <property type="entry name" value="RRG7"/>
    <property type="match status" value="2"/>
</dbReference>
<reference evidence="4 5" key="1">
    <citation type="journal article" date="2012" name="PLoS Pathog.">
        <title>Diverse lifestyles and strategies of plant pathogenesis encoded in the genomes of eighteen Dothideomycetes fungi.</title>
        <authorList>
            <person name="Ohm R.A."/>
            <person name="Feau N."/>
            <person name="Henrissat B."/>
            <person name="Schoch C.L."/>
            <person name="Horwitz B.A."/>
            <person name="Barry K.W."/>
            <person name="Condon B.J."/>
            <person name="Copeland A.C."/>
            <person name="Dhillon B."/>
            <person name="Glaser F."/>
            <person name="Hesse C.N."/>
            <person name="Kosti I."/>
            <person name="LaButti K."/>
            <person name="Lindquist E.A."/>
            <person name="Lucas S."/>
            <person name="Salamov A.A."/>
            <person name="Bradshaw R.E."/>
            <person name="Ciuffetti L."/>
            <person name="Hamelin R.C."/>
            <person name="Kema G.H.J."/>
            <person name="Lawrence C."/>
            <person name="Scott J.A."/>
            <person name="Spatafora J.W."/>
            <person name="Turgeon B.G."/>
            <person name="de Wit P.J.G.M."/>
            <person name="Zhong S."/>
            <person name="Goodwin S.B."/>
            <person name="Grigoriev I.V."/>
        </authorList>
    </citation>
    <scope>NUCLEOTIDE SEQUENCE [LARGE SCALE GENOMIC DNA]</scope>
    <source>
        <strain evidence="4 5">CIRAD86</strain>
    </source>
</reference>
<dbReference type="RefSeq" id="XP_007924146.1">
    <property type="nucleotide sequence ID" value="XM_007925955.1"/>
</dbReference>
<dbReference type="GO" id="GO:0005739">
    <property type="term" value="C:mitochondrion"/>
    <property type="evidence" value="ECO:0007669"/>
    <property type="project" value="UniProtKB-SubCell"/>
</dbReference>
<dbReference type="PANTHER" id="PTHR28133:SF1">
    <property type="entry name" value="REQUIRED FOR RESPIRATORY GROWTH PROTEIN 7, MITOCHONDRIAL"/>
    <property type="match status" value="1"/>
</dbReference>
<evidence type="ECO:0000313" key="4">
    <source>
        <dbReference type="EMBL" id="EME87099.1"/>
    </source>
</evidence>
<feature type="compositionally biased region" description="Basic and acidic residues" evidence="3">
    <location>
        <begin position="20"/>
        <end position="29"/>
    </location>
</feature>
<evidence type="ECO:0008006" key="6">
    <source>
        <dbReference type="Google" id="ProtNLM"/>
    </source>
</evidence>
<dbReference type="Proteomes" id="UP000016932">
    <property type="component" value="Unassembled WGS sequence"/>
</dbReference>
<name>M3A7P2_PSEFD</name>
<organism evidence="4 5">
    <name type="scientific">Pseudocercospora fijiensis (strain CIRAD86)</name>
    <name type="common">Black leaf streak disease fungus</name>
    <name type="synonym">Mycosphaerella fijiensis</name>
    <dbReference type="NCBI Taxonomy" id="383855"/>
    <lineage>
        <taxon>Eukaryota</taxon>
        <taxon>Fungi</taxon>
        <taxon>Dikarya</taxon>
        <taxon>Ascomycota</taxon>
        <taxon>Pezizomycotina</taxon>
        <taxon>Dothideomycetes</taxon>
        <taxon>Dothideomycetidae</taxon>
        <taxon>Mycosphaerellales</taxon>
        <taxon>Mycosphaerellaceae</taxon>
        <taxon>Pseudocercospora</taxon>
    </lineage>
</organism>
<evidence type="ECO:0000256" key="2">
    <source>
        <dbReference type="ARBA" id="ARBA00023128"/>
    </source>
</evidence>
<dbReference type="KEGG" id="pfj:MYCFIDRAFT_101282"/>
<dbReference type="OrthoDB" id="20734at2759"/>
<dbReference type="eggNOG" id="ENOG502S6ZS">
    <property type="taxonomic scope" value="Eukaryota"/>
</dbReference>
<accession>M3A7P2</accession>
<dbReference type="VEuPathDB" id="FungiDB:MYCFIDRAFT_101282"/>
<dbReference type="AlphaFoldDB" id="M3A7P2"/>
<sequence>TKLPSRLLCPSTAKHSDLKSFEEHLERKGSRTNSTTSRGTRYEYRVMDTLGRLEFKLERTGRPNDRGIDHRGFWELGDKSEIRVLLQCKLSKPRPSMIRELHCRTGAPSGWDTNSTMSFLVCAKPATSGVMSALKTSPLPMCFMQISEEGVLEGFEWNKVAEDMYLTGLT</sequence>
<dbReference type="GeneID" id="19330005"/>
<dbReference type="PANTHER" id="PTHR28133">
    <property type="entry name" value="REQUIRED FOR RESPIRATORY GROWTH PROTEIN 7, MITOCHONDRIAL"/>
    <property type="match status" value="1"/>
</dbReference>
<keyword evidence="5" id="KW-1185">Reference proteome</keyword>
<proteinExistence type="predicted"/>
<evidence type="ECO:0000256" key="3">
    <source>
        <dbReference type="SAM" id="MobiDB-lite"/>
    </source>
</evidence>
<feature type="region of interest" description="Disordered" evidence="3">
    <location>
        <begin position="20"/>
        <end position="40"/>
    </location>
</feature>
<protein>
    <recommendedName>
        <fullName evidence="6">Restriction endonuclease type IV Mrr domain-containing protein</fullName>
    </recommendedName>
</protein>
<feature type="non-terminal residue" evidence="4">
    <location>
        <position position="170"/>
    </location>
</feature>
<dbReference type="HOGENOM" id="CLU_060368_1_1_1"/>
<keyword evidence="2" id="KW-0496">Mitochondrion</keyword>
<evidence type="ECO:0000313" key="5">
    <source>
        <dbReference type="Proteomes" id="UP000016932"/>
    </source>
</evidence>
<gene>
    <name evidence="4" type="ORF">MYCFIDRAFT_101282</name>
</gene>